<name>A0A3E1NHJ5_9BACT</name>
<dbReference type="InterPro" id="IPR058093">
    <property type="entry name" value="LA_2272-like"/>
</dbReference>
<dbReference type="OrthoDB" id="5505971at2"/>
<evidence type="ECO:0000256" key="1">
    <source>
        <dbReference type="SAM" id="SignalP"/>
    </source>
</evidence>
<organism evidence="2 3">
    <name type="scientific">Deminuibacter soli</name>
    <dbReference type="NCBI Taxonomy" id="2291815"/>
    <lineage>
        <taxon>Bacteria</taxon>
        <taxon>Pseudomonadati</taxon>
        <taxon>Bacteroidota</taxon>
        <taxon>Chitinophagia</taxon>
        <taxon>Chitinophagales</taxon>
        <taxon>Chitinophagaceae</taxon>
        <taxon>Deminuibacter</taxon>
    </lineage>
</organism>
<dbReference type="Gene3D" id="2.60.40.1120">
    <property type="entry name" value="Carboxypeptidase-like, regulatory domain"/>
    <property type="match status" value="1"/>
</dbReference>
<proteinExistence type="predicted"/>
<protein>
    <recommendedName>
        <fullName evidence="4">Carboxypeptidase-like regulatory domain-containing protein</fullName>
    </recommendedName>
</protein>
<evidence type="ECO:0000313" key="2">
    <source>
        <dbReference type="EMBL" id="RFM27377.1"/>
    </source>
</evidence>
<dbReference type="InterPro" id="IPR008969">
    <property type="entry name" value="CarboxyPept-like_regulatory"/>
</dbReference>
<evidence type="ECO:0008006" key="4">
    <source>
        <dbReference type="Google" id="ProtNLM"/>
    </source>
</evidence>
<feature type="chain" id="PRO_5017785473" description="Carboxypeptidase-like regulatory domain-containing protein" evidence="1">
    <location>
        <begin position="27"/>
        <end position="574"/>
    </location>
</feature>
<dbReference type="Pfam" id="PF13715">
    <property type="entry name" value="CarbopepD_reg_2"/>
    <property type="match status" value="1"/>
</dbReference>
<keyword evidence="1" id="KW-0732">Signal</keyword>
<dbReference type="AlphaFoldDB" id="A0A3E1NHJ5"/>
<dbReference type="Proteomes" id="UP000261284">
    <property type="component" value="Unassembled WGS sequence"/>
</dbReference>
<sequence length="574" mass="62209">MSDHLMNVVCRLLLLVLLAPAGRVCAQSVLTKDIVLHAEQRPLGEVLNRLGKQGGFYFSYNSILLNADSLVNCHAVHVPVKNVLDGLLGGRFEYHETPGYLILLPAASVREHWFYISGYVTDKNSGSYVSGASVYETQQLVSALTNDKGYFRLRLRGRYAAATINVSKDMYQDTVLPVAAGYDQQLQLSIVPAPVAELTPVVVTKHVKVEKTWLGRFFLSSKQKMRSLNLNSFFTTKPVQMSITPGLSTHNKMGSQVVNKASLNILGGYTAGLDGAEVAGLFNISQRNVRYVQLAGLFNVVGGHVYGVQAAGFSNTVLDSLNGVQLSGGFNIIKGSMGGVQASGYYNHVSSNTHGVQATGIVNIAGGEAHGVQLAGIANIGRRLVNGVQVAGILNYTHKLKGVQIGLINIADTSRGYSIGLINISKVGYHQLLVYANDVTNVNLAYRAGNKKLYSILLAGINTTAGKKAFGFGYGLGTGFYFTPAFALTLEATAQQLYLGSWNNLAQLYRAHAALQYRIAKNIALFAGPAYNFYHTEKPQTAEGYKYFPLREHDITNGKGLFTWTGWQFGIALF</sequence>
<dbReference type="SUPFAM" id="SSF49464">
    <property type="entry name" value="Carboxypeptidase regulatory domain-like"/>
    <property type="match status" value="1"/>
</dbReference>
<evidence type="ECO:0000313" key="3">
    <source>
        <dbReference type="Proteomes" id="UP000261284"/>
    </source>
</evidence>
<accession>A0A3E1NHJ5</accession>
<feature type="signal peptide" evidence="1">
    <location>
        <begin position="1"/>
        <end position="26"/>
    </location>
</feature>
<keyword evidence="3" id="KW-1185">Reference proteome</keyword>
<reference evidence="2 3" key="1">
    <citation type="submission" date="2018-08" db="EMBL/GenBank/DDBJ databases">
        <title>Chitinophagaceae sp. K23C18032701, a novel bacterium isolated from forest soil.</title>
        <authorList>
            <person name="Wang C."/>
        </authorList>
    </citation>
    <scope>NUCLEOTIDE SEQUENCE [LARGE SCALE GENOMIC DNA]</scope>
    <source>
        <strain evidence="2 3">K23C18032701</strain>
    </source>
</reference>
<comment type="caution">
    <text evidence="2">The sequence shown here is derived from an EMBL/GenBank/DDBJ whole genome shotgun (WGS) entry which is preliminary data.</text>
</comment>
<dbReference type="NCBIfam" id="NF047436">
    <property type="entry name" value="LA_2272_repeat"/>
    <property type="match status" value="1"/>
</dbReference>
<dbReference type="EMBL" id="QTJU01000005">
    <property type="protein sequence ID" value="RFM27377.1"/>
    <property type="molecule type" value="Genomic_DNA"/>
</dbReference>
<gene>
    <name evidence="2" type="ORF">DXN05_15270</name>
</gene>
<dbReference type="RefSeq" id="WP_116848135.1">
    <property type="nucleotide sequence ID" value="NZ_QTJU01000005.1"/>
</dbReference>